<protein>
    <recommendedName>
        <fullName evidence="4">Secreted protein</fullName>
    </recommendedName>
</protein>
<accession>A0A8S1JHC4</accession>
<evidence type="ECO:0000313" key="2">
    <source>
        <dbReference type="EMBL" id="CAD7703828.1"/>
    </source>
</evidence>
<keyword evidence="1" id="KW-0732">Signal</keyword>
<feature type="chain" id="PRO_5035753375" description="Secreted protein" evidence="1">
    <location>
        <begin position="21"/>
        <end position="155"/>
    </location>
</feature>
<sequence>MSSGFTQLVSIVCILDSALLQVPESHRKGWTVSEGKGSKHHIACCHVAVFVQGKGCLHCRKDRLLHCVIEKMNYLVAAEAQTVSVVFIFTVRLGIETGASDREWVLLGPSAGAEQTAMVCAVGRLAEEPRARLGQAEDARECTTALLSGLGGRRC</sequence>
<proteinExistence type="predicted"/>
<evidence type="ECO:0000256" key="1">
    <source>
        <dbReference type="SAM" id="SignalP"/>
    </source>
</evidence>
<comment type="caution">
    <text evidence="2">The sequence shown here is derived from an EMBL/GenBank/DDBJ whole genome shotgun (WGS) entry which is preliminary data.</text>
</comment>
<dbReference type="AlphaFoldDB" id="A0A8S1JHC4"/>
<reference evidence="2" key="1">
    <citation type="submission" date="2020-12" db="EMBL/GenBank/DDBJ databases">
        <authorList>
            <person name="Iha C."/>
        </authorList>
    </citation>
    <scope>NUCLEOTIDE SEQUENCE</scope>
</reference>
<organism evidence="2 3">
    <name type="scientific">Ostreobium quekettii</name>
    <dbReference type="NCBI Taxonomy" id="121088"/>
    <lineage>
        <taxon>Eukaryota</taxon>
        <taxon>Viridiplantae</taxon>
        <taxon>Chlorophyta</taxon>
        <taxon>core chlorophytes</taxon>
        <taxon>Ulvophyceae</taxon>
        <taxon>TCBD clade</taxon>
        <taxon>Bryopsidales</taxon>
        <taxon>Ostreobineae</taxon>
        <taxon>Ostreobiaceae</taxon>
        <taxon>Ostreobium</taxon>
    </lineage>
</organism>
<keyword evidence="3" id="KW-1185">Reference proteome</keyword>
<evidence type="ECO:0008006" key="4">
    <source>
        <dbReference type="Google" id="ProtNLM"/>
    </source>
</evidence>
<feature type="signal peptide" evidence="1">
    <location>
        <begin position="1"/>
        <end position="20"/>
    </location>
</feature>
<gene>
    <name evidence="2" type="ORF">OSTQU699_LOCUS9185</name>
</gene>
<evidence type="ECO:0000313" key="3">
    <source>
        <dbReference type="Proteomes" id="UP000708148"/>
    </source>
</evidence>
<dbReference type="Proteomes" id="UP000708148">
    <property type="component" value="Unassembled WGS sequence"/>
</dbReference>
<dbReference type="EMBL" id="CAJHUC010002446">
    <property type="protein sequence ID" value="CAD7703828.1"/>
    <property type="molecule type" value="Genomic_DNA"/>
</dbReference>
<name>A0A8S1JHC4_9CHLO</name>